<dbReference type="EMBL" id="NFZS01000006">
    <property type="protein sequence ID" value="RAO74570.1"/>
    <property type="molecule type" value="Genomic_DNA"/>
</dbReference>
<protein>
    <submittedName>
        <fullName evidence="2">Cupin</fullName>
    </submittedName>
</protein>
<dbReference type="SUPFAM" id="SSF51182">
    <property type="entry name" value="RmlC-like cupins"/>
    <property type="match status" value="1"/>
</dbReference>
<dbReference type="AlphaFoldDB" id="A0A328NW03"/>
<evidence type="ECO:0000313" key="3">
    <source>
        <dbReference type="Proteomes" id="UP000248926"/>
    </source>
</evidence>
<dbReference type="Proteomes" id="UP000248926">
    <property type="component" value="Unassembled WGS sequence"/>
</dbReference>
<reference evidence="2 3" key="1">
    <citation type="journal article" date="2018" name="Genet. Mol. Biol.">
        <title>The genome sequence of Dyella jiangningensis FCAV SCS01 from a lignocellulose-decomposing microbial consortium metagenome reveals potential for biotechnological applications.</title>
        <authorList>
            <person name="Desiderato J.G."/>
            <person name="Alvarenga D.O."/>
            <person name="Constancio M.T.L."/>
            <person name="Alves L.M.C."/>
            <person name="Varani A.M."/>
        </authorList>
    </citation>
    <scope>NUCLEOTIDE SEQUENCE [LARGE SCALE GENOMIC DNA]</scope>
    <source>
        <strain evidence="2 3">FCAV SCS01</strain>
    </source>
</reference>
<name>A0A328NW03_9GAMM</name>
<comment type="caution">
    <text evidence="2">The sequence shown here is derived from an EMBL/GenBank/DDBJ whole genome shotgun (WGS) entry which is preliminary data.</text>
</comment>
<dbReference type="OrthoDB" id="9794183at2"/>
<dbReference type="Gene3D" id="2.60.120.10">
    <property type="entry name" value="Jelly Rolls"/>
    <property type="match status" value="1"/>
</dbReference>
<dbReference type="InterPro" id="IPR013096">
    <property type="entry name" value="Cupin_2"/>
</dbReference>
<dbReference type="Pfam" id="PF07883">
    <property type="entry name" value="Cupin_2"/>
    <property type="match status" value="1"/>
</dbReference>
<keyword evidence="3" id="KW-1185">Reference proteome</keyword>
<accession>A0A328NW03</accession>
<gene>
    <name evidence="2" type="ORF">CA260_19475</name>
</gene>
<feature type="domain" description="Cupin type-2" evidence="1">
    <location>
        <begin position="38"/>
        <end position="97"/>
    </location>
</feature>
<proteinExistence type="predicted"/>
<organism evidence="2 3">
    <name type="scientific">Dyella jiangningensis</name>
    <dbReference type="NCBI Taxonomy" id="1379159"/>
    <lineage>
        <taxon>Bacteria</taxon>
        <taxon>Pseudomonadati</taxon>
        <taxon>Pseudomonadota</taxon>
        <taxon>Gammaproteobacteria</taxon>
        <taxon>Lysobacterales</taxon>
        <taxon>Rhodanobacteraceae</taxon>
        <taxon>Dyella</taxon>
    </lineage>
</organism>
<dbReference type="InterPro" id="IPR011051">
    <property type="entry name" value="RmlC_Cupin_sf"/>
</dbReference>
<evidence type="ECO:0000313" key="2">
    <source>
        <dbReference type="EMBL" id="RAO74570.1"/>
    </source>
</evidence>
<evidence type="ECO:0000259" key="1">
    <source>
        <dbReference type="Pfam" id="PF07883"/>
    </source>
</evidence>
<dbReference type="RefSeq" id="WP_111984747.1">
    <property type="nucleotide sequence ID" value="NZ_NFZS01000006.1"/>
</dbReference>
<dbReference type="InterPro" id="IPR014710">
    <property type="entry name" value="RmlC-like_jellyroll"/>
</dbReference>
<sequence length="99" mass="10756">MTKSCHLIEVASQLPQAWSSRVLAQFGDARLKVLRMDGAAYPEESHDYAEGLLVLDGELRLRLDGEEVHLCSGELCVVPAGVPHSVEQGSRGTLLILDT</sequence>